<keyword evidence="3" id="KW-1185">Reference proteome</keyword>
<reference evidence="2 3" key="1">
    <citation type="submission" date="2019-03" db="EMBL/GenBank/DDBJ databases">
        <title>Genomic Encyclopedia of Archaeal and Bacterial Type Strains, Phase II (KMG-II): from individual species to whole genera.</title>
        <authorList>
            <person name="Goeker M."/>
        </authorList>
    </citation>
    <scope>NUCLEOTIDE SEQUENCE [LARGE SCALE GENOMIC DNA]</scope>
    <source>
        <strain evidence="2 3">DSM 25233</strain>
    </source>
</reference>
<keyword evidence="1" id="KW-0812">Transmembrane</keyword>
<dbReference type="Proteomes" id="UP000294749">
    <property type="component" value="Unassembled WGS sequence"/>
</dbReference>
<proteinExistence type="predicted"/>
<sequence>MAHCYTILILHTHTNHQLKMTTTANSRLVTYFFIFLFVSTPLITLAQDTSSNQSVVELFKKWRSFENPPILDGAPDYTSETFEKRTPEFKSLQQQLYAIDTTGWSIPDKVDWHIVNAEIKGYDFNQRILKPWARDPAFYKTIWTDRSDVPAHEGPAHHAIIDVWKYNFPLSKTDQTKFIAALKVIPVLNEQAKKNLTGNAKDLWVAGIRDIETQSKDLAQLKNLDGVQKNKKIVTAIDAAITSTNNLAEWLKTEAVSKTGPSGIGKENYTWYLQNVHLVPLTWEDEVMLLKRELTRAWSALKLEEHRNQNLPELDDASSEEEYNKMAKASAKSLLEFLDKNEIVTVKDYFETALNDHLGAYVPKEKRNFFWITAHLDQRPLYSHFYHWFELARMDNEPNPREIRKEALLYNIFDSRNEGTATAVEEMFMDAGLYDDQTRSREIVYIMIAQRAARGLGSLYAHANLMTSEEAGSIHSNYTPRGWMKTEKDLLLFEQHLYLRQPGYGTSYITGKYLLENTMAEYARMKESKNEPFEMKVFFDELNAIGSIPITLGRWQMTGVQSFLGQE</sequence>
<name>A0A4R7K2G4_9FLAO</name>
<keyword evidence="1" id="KW-0472">Membrane</keyword>
<protein>
    <recommendedName>
        <fullName evidence="4">DUF885 family protein</fullName>
    </recommendedName>
</protein>
<feature type="transmembrane region" description="Helical" evidence="1">
    <location>
        <begin position="28"/>
        <end position="46"/>
    </location>
</feature>
<dbReference type="EMBL" id="SOAY01000012">
    <property type="protein sequence ID" value="TDT43729.1"/>
    <property type="molecule type" value="Genomic_DNA"/>
</dbReference>
<comment type="caution">
    <text evidence="2">The sequence shown here is derived from an EMBL/GenBank/DDBJ whole genome shotgun (WGS) entry which is preliminary data.</text>
</comment>
<evidence type="ECO:0000313" key="3">
    <source>
        <dbReference type="Proteomes" id="UP000294749"/>
    </source>
</evidence>
<dbReference type="AlphaFoldDB" id="A0A4R7K2G4"/>
<gene>
    <name evidence="2" type="ORF">CLV90_2852</name>
</gene>
<accession>A0A4R7K2G4</accession>
<keyword evidence="1" id="KW-1133">Transmembrane helix</keyword>
<organism evidence="2 3">
    <name type="scientific">Maribacter spongiicola</name>
    <dbReference type="NCBI Taxonomy" id="1206753"/>
    <lineage>
        <taxon>Bacteria</taxon>
        <taxon>Pseudomonadati</taxon>
        <taxon>Bacteroidota</taxon>
        <taxon>Flavobacteriia</taxon>
        <taxon>Flavobacteriales</taxon>
        <taxon>Flavobacteriaceae</taxon>
        <taxon>Maribacter</taxon>
    </lineage>
</organism>
<evidence type="ECO:0000256" key="1">
    <source>
        <dbReference type="SAM" id="Phobius"/>
    </source>
</evidence>
<evidence type="ECO:0000313" key="2">
    <source>
        <dbReference type="EMBL" id="TDT43729.1"/>
    </source>
</evidence>
<evidence type="ECO:0008006" key="4">
    <source>
        <dbReference type="Google" id="ProtNLM"/>
    </source>
</evidence>